<evidence type="ECO:0000313" key="2">
    <source>
        <dbReference type="Proteomes" id="UP000042958"/>
    </source>
</evidence>
<gene>
    <name evidence="1" type="ORF">PMG11_02046</name>
</gene>
<organism evidence="1 2">
    <name type="scientific">Penicillium brasilianum</name>
    <dbReference type="NCBI Taxonomy" id="104259"/>
    <lineage>
        <taxon>Eukaryota</taxon>
        <taxon>Fungi</taxon>
        <taxon>Dikarya</taxon>
        <taxon>Ascomycota</taxon>
        <taxon>Pezizomycotina</taxon>
        <taxon>Eurotiomycetes</taxon>
        <taxon>Eurotiomycetidae</taxon>
        <taxon>Eurotiales</taxon>
        <taxon>Aspergillaceae</taxon>
        <taxon>Penicillium</taxon>
    </lineage>
</organism>
<reference evidence="2" key="1">
    <citation type="journal article" date="2015" name="Genome Announc.">
        <title>Draft genome sequence of the fungus Penicillium brasilianum MG11.</title>
        <authorList>
            <person name="Horn F."/>
            <person name="Linde J."/>
            <person name="Mattern D.J."/>
            <person name="Walther G."/>
            <person name="Guthke R."/>
            <person name="Brakhage A.A."/>
            <person name="Valiante V."/>
        </authorList>
    </citation>
    <scope>NUCLEOTIDE SEQUENCE [LARGE SCALE GENOMIC DNA]</scope>
    <source>
        <strain evidence="2">MG11</strain>
    </source>
</reference>
<dbReference type="Proteomes" id="UP000042958">
    <property type="component" value="Unassembled WGS sequence"/>
</dbReference>
<dbReference type="EMBL" id="CDHK01000002">
    <property type="protein sequence ID" value="CEJ55812.1"/>
    <property type="molecule type" value="Genomic_DNA"/>
</dbReference>
<keyword evidence="2" id="KW-1185">Reference proteome</keyword>
<dbReference type="Pfam" id="PF23562">
    <property type="entry name" value="AMP-binding_C_3"/>
    <property type="match status" value="1"/>
</dbReference>
<accession>A0A0F7TIR2</accession>
<proteinExistence type="predicted"/>
<evidence type="ECO:0000313" key="1">
    <source>
        <dbReference type="EMBL" id="CEJ55812.1"/>
    </source>
</evidence>
<protein>
    <submittedName>
        <fullName evidence="1">Uncharacterized protein</fullName>
    </submittedName>
</protein>
<dbReference type="STRING" id="104259.A0A0F7TIR2"/>
<sequence>MEPVPEALQQATVNPSVKENFTDKICSTVQKANLHCPAHAHIARSKTLILDLNKPMLHAANSTVQRAGTLQLYAEQIEALYASE</sequence>
<name>A0A0F7TIR2_PENBI</name>
<dbReference type="OrthoDB" id="429813at2759"/>
<dbReference type="AlphaFoldDB" id="A0A0F7TIR2"/>